<name>A0A9N9SCG6_PHACE</name>
<evidence type="ECO:0000313" key="3">
    <source>
        <dbReference type="Proteomes" id="UP001153737"/>
    </source>
</evidence>
<proteinExistence type="predicted"/>
<dbReference type="InterPro" id="IPR003511">
    <property type="entry name" value="HORMA_dom"/>
</dbReference>
<feature type="domain" description="HORMA" evidence="1">
    <location>
        <begin position="6"/>
        <end position="104"/>
    </location>
</feature>
<keyword evidence="3" id="KW-1185">Reference proteome</keyword>
<dbReference type="GO" id="GO:0016035">
    <property type="term" value="C:zeta DNA polymerase complex"/>
    <property type="evidence" value="ECO:0007669"/>
    <property type="project" value="TreeGrafter"/>
</dbReference>
<dbReference type="OrthoDB" id="21254at2759"/>
<dbReference type="Pfam" id="PF02301">
    <property type="entry name" value="HORMA"/>
    <property type="match status" value="1"/>
</dbReference>
<gene>
    <name evidence="2" type="ORF">PHAECO_LOCUS1967</name>
</gene>
<accession>A0A9N9SCG6</accession>
<dbReference type="InterPro" id="IPR036570">
    <property type="entry name" value="HORMA_dom_sf"/>
</dbReference>
<reference evidence="2" key="1">
    <citation type="submission" date="2022-01" db="EMBL/GenBank/DDBJ databases">
        <authorList>
            <person name="King R."/>
        </authorList>
    </citation>
    <scope>NUCLEOTIDE SEQUENCE</scope>
</reference>
<dbReference type="SUPFAM" id="SSF56019">
    <property type="entry name" value="The spindle assembly checkpoint protein mad2"/>
    <property type="match status" value="1"/>
</dbReference>
<reference evidence="2" key="2">
    <citation type="submission" date="2022-10" db="EMBL/GenBank/DDBJ databases">
        <authorList>
            <consortium name="ENA_rothamsted_submissions"/>
            <consortium name="culmorum"/>
            <person name="King R."/>
        </authorList>
    </citation>
    <scope>NUCLEOTIDE SEQUENCE</scope>
</reference>
<dbReference type="Proteomes" id="UP001153737">
    <property type="component" value="Chromosome 10"/>
</dbReference>
<dbReference type="Gene3D" id="3.30.900.10">
    <property type="entry name" value="HORMA domain"/>
    <property type="match status" value="1"/>
</dbReference>
<dbReference type="PANTHER" id="PTHR11842:SF10">
    <property type="entry name" value="MITOTIC SPINDLE ASSEMBLY CHECKPOINT PROTEIN MAD2B"/>
    <property type="match status" value="1"/>
</dbReference>
<dbReference type="PANTHER" id="PTHR11842">
    <property type="entry name" value="MITOTIC SPINDLE ASSEMBLY CHECKPOINT PROTEIN MAD2"/>
    <property type="match status" value="1"/>
</dbReference>
<evidence type="ECO:0000313" key="2">
    <source>
        <dbReference type="EMBL" id="CAG9814009.1"/>
    </source>
</evidence>
<dbReference type="InterPro" id="IPR045091">
    <property type="entry name" value="Mad2-like"/>
</dbReference>
<protein>
    <recommendedName>
        <fullName evidence="1">HORMA domain-containing protein</fullName>
    </recommendedName>
</protein>
<dbReference type="AlphaFoldDB" id="A0A9N9SCG6"/>
<sequence length="104" mass="12309">MSTQKISSADILSEFFEVLVHNIIYQKKIYPDTIFTAKKKYGILVYQSIHPDVNEYINQCMKAVNFHARKKQLKRLFLCFHSDQAIFEKYVFEVLHLSDFVEEG</sequence>
<dbReference type="EMBL" id="OU896716">
    <property type="protein sequence ID" value="CAG9814009.1"/>
    <property type="molecule type" value="Genomic_DNA"/>
</dbReference>
<organism evidence="2 3">
    <name type="scientific">Phaedon cochleariae</name>
    <name type="common">Mustard beetle</name>
    <dbReference type="NCBI Taxonomy" id="80249"/>
    <lineage>
        <taxon>Eukaryota</taxon>
        <taxon>Metazoa</taxon>
        <taxon>Ecdysozoa</taxon>
        <taxon>Arthropoda</taxon>
        <taxon>Hexapoda</taxon>
        <taxon>Insecta</taxon>
        <taxon>Pterygota</taxon>
        <taxon>Neoptera</taxon>
        <taxon>Endopterygota</taxon>
        <taxon>Coleoptera</taxon>
        <taxon>Polyphaga</taxon>
        <taxon>Cucujiformia</taxon>
        <taxon>Chrysomeloidea</taxon>
        <taxon>Chrysomelidae</taxon>
        <taxon>Chrysomelinae</taxon>
        <taxon>Chrysomelini</taxon>
        <taxon>Phaedon</taxon>
    </lineage>
</organism>
<evidence type="ECO:0000259" key="1">
    <source>
        <dbReference type="PROSITE" id="PS50815"/>
    </source>
</evidence>
<dbReference type="PROSITE" id="PS50815">
    <property type="entry name" value="HORMA"/>
    <property type="match status" value="1"/>
</dbReference>